<sequence>MIRVILQDCHARLCKNRQRIDEEKTKCFESMGENCTKLLQQRVAERAGEHKAKQEASLAIKFRKLPRQNSSKAEKLVHNLSSKKLTEEQMQVLRHEASFNTADARPANMVATADSILSQTEATDETKNRIRHQVSSLLMTHRPLDALSKVEGWRSHTVS</sequence>
<name>A0A3P6TTJ7_DIBLA</name>
<dbReference type="OrthoDB" id="6782675at2759"/>
<proteinExistence type="predicted"/>
<dbReference type="Proteomes" id="UP000281553">
    <property type="component" value="Unassembled WGS sequence"/>
</dbReference>
<reference evidence="1 2" key="1">
    <citation type="submission" date="2018-11" db="EMBL/GenBank/DDBJ databases">
        <authorList>
            <consortium name="Pathogen Informatics"/>
        </authorList>
    </citation>
    <scope>NUCLEOTIDE SEQUENCE [LARGE SCALE GENOMIC DNA]</scope>
</reference>
<dbReference type="AlphaFoldDB" id="A0A3P6TTJ7"/>
<dbReference type="EMBL" id="UYRU01041762">
    <property type="protein sequence ID" value="VDK69578.1"/>
    <property type="molecule type" value="Genomic_DNA"/>
</dbReference>
<gene>
    <name evidence="1" type="ORF">DILT_LOCUS2172</name>
</gene>
<evidence type="ECO:0000313" key="2">
    <source>
        <dbReference type="Proteomes" id="UP000281553"/>
    </source>
</evidence>
<evidence type="ECO:0000313" key="1">
    <source>
        <dbReference type="EMBL" id="VDK69578.1"/>
    </source>
</evidence>
<accession>A0A3P6TTJ7</accession>
<organism evidence="1 2">
    <name type="scientific">Dibothriocephalus latus</name>
    <name type="common">Fish tapeworm</name>
    <name type="synonym">Diphyllobothrium latum</name>
    <dbReference type="NCBI Taxonomy" id="60516"/>
    <lineage>
        <taxon>Eukaryota</taxon>
        <taxon>Metazoa</taxon>
        <taxon>Spiralia</taxon>
        <taxon>Lophotrochozoa</taxon>
        <taxon>Platyhelminthes</taxon>
        <taxon>Cestoda</taxon>
        <taxon>Eucestoda</taxon>
        <taxon>Diphyllobothriidea</taxon>
        <taxon>Diphyllobothriidae</taxon>
        <taxon>Dibothriocephalus</taxon>
    </lineage>
</organism>
<keyword evidence="2" id="KW-1185">Reference proteome</keyword>
<protein>
    <submittedName>
        <fullName evidence="1">Uncharacterized protein</fullName>
    </submittedName>
</protein>